<dbReference type="Gene3D" id="3.90.1200.10">
    <property type="match status" value="1"/>
</dbReference>
<dbReference type="OrthoDB" id="3723194at2"/>
<dbReference type="AlphaFoldDB" id="A0A4P6Q9X3"/>
<organism evidence="2 3">
    <name type="scientific">Streptomonospora litoralis</name>
    <dbReference type="NCBI Taxonomy" id="2498135"/>
    <lineage>
        <taxon>Bacteria</taxon>
        <taxon>Bacillati</taxon>
        <taxon>Actinomycetota</taxon>
        <taxon>Actinomycetes</taxon>
        <taxon>Streptosporangiales</taxon>
        <taxon>Nocardiopsidaceae</taxon>
        <taxon>Streptomonospora</taxon>
    </lineage>
</organism>
<dbReference type="InterPro" id="IPR011009">
    <property type="entry name" value="Kinase-like_dom_sf"/>
</dbReference>
<dbReference type="InterPro" id="IPR002575">
    <property type="entry name" value="Aminoglycoside_PTrfase"/>
</dbReference>
<keyword evidence="3" id="KW-1185">Reference proteome</keyword>
<feature type="domain" description="Aminoglycoside phosphotransferase" evidence="1">
    <location>
        <begin position="39"/>
        <end position="240"/>
    </location>
</feature>
<reference evidence="2 3" key="1">
    <citation type="submission" date="2019-02" db="EMBL/GenBank/DDBJ databases">
        <authorList>
            <person name="Khodamoradi S."/>
            <person name="Hahnke R.L."/>
            <person name="Kaempfer P."/>
            <person name="Schumann P."/>
            <person name="Rohde M."/>
            <person name="Steinert M."/>
            <person name="Luzhetskyy A."/>
            <person name="Wink J."/>
            <person name="Ruckert C."/>
        </authorList>
    </citation>
    <scope>NUCLEOTIDE SEQUENCE [LARGE SCALE GENOMIC DNA]</scope>
    <source>
        <strain evidence="2 3">M2</strain>
    </source>
</reference>
<dbReference type="EMBL" id="CP036455">
    <property type="protein sequence ID" value="QBI56134.1"/>
    <property type="molecule type" value="Genomic_DNA"/>
</dbReference>
<protein>
    <submittedName>
        <fullName evidence="2">Phosphotransferase enzyme family protein</fullName>
    </submittedName>
</protein>
<dbReference type="Proteomes" id="UP000292235">
    <property type="component" value="Chromosome"/>
</dbReference>
<dbReference type="GO" id="GO:0016740">
    <property type="term" value="F:transferase activity"/>
    <property type="evidence" value="ECO:0007669"/>
    <property type="project" value="UniProtKB-KW"/>
</dbReference>
<evidence type="ECO:0000259" key="1">
    <source>
        <dbReference type="Pfam" id="PF01636"/>
    </source>
</evidence>
<name>A0A4P6Q9X3_9ACTN</name>
<dbReference type="RefSeq" id="WP_131100807.1">
    <property type="nucleotide sequence ID" value="NZ_CP036455.1"/>
</dbReference>
<dbReference type="Pfam" id="PF01636">
    <property type="entry name" value="APH"/>
    <property type="match status" value="1"/>
</dbReference>
<dbReference type="KEGG" id="strr:EKD16_21905"/>
<evidence type="ECO:0000313" key="2">
    <source>
        <dbReference type="EMBL" id="QBI56134.1"/>
    </source>
</evidence>
<dbReference type="SUPFAM" id="SSF56112">
    <property type="entry name" value="Protein kinase-like (PK-like)"/>
    <property type="match status" value="1"/>
</dbReference>
<sequence>MSSHVLDTSAVLTAAARAAGIKADGAELIRDGANVLYRLPDRVVARVGRPGTCAVAEREVDVSRWLEGCAVPVVHALTGVPQPTVIDGSPVTWWRLLPPHRPATPGELGAVLGTIHRLPIPEELRLPRFDPFAGIDPDHISTAQALDPEDRAWLTRRLADLREQHLKLGAVGGCGVVHGDAWQGNVAVPEEGPPIVLDLEKVALGPRDADLVSLAVDHTDFARISDEDYNAFVTAYGGYDVTTAPGFGTLAEIQELRWVCFTLSKAATRPGAAEEARHRIRCLRGDIPRPWTWRAF</sequence>
<evidence type="ECO:0000313" key="3">
    <source>
        <dbReference type="Proteomes" id="UP000292235"/>
    </source>
</evidence>
<keyword evidence="2" id="KW-0808">Transferase</keyword>
<proteinExistence type="predicted"/>
<gene>
    <name evidence="2" type="ORF">EKD16_21905</name>
</gene>
<accession>A0A4P6Q9X3</accession>